<gene>
    <name evidence="3" type="ORF">ANCCAN_12819</name>
</gene>
<dbReference type="SMART" id="SM00131">
    <property type="entry name" value="KU"/>
    <property type="match status" value="1"/>
</dbReference>
<feature type="chain" id="PRO_5016594999" evidence="1">
    <location>
        <begin position="16"/>
        <end position="224"/>
    </location>
</feature>
<dbReference type="GO" id="GO:0004867">
    <property type="term" value="F:serine-type endopeptidase inhibitor activity"/>
    <property type="evidence" value="ECO:0007669"/>
    <property type="project" value="InterPro"/>
</dbReference>
<dbReference type="Gene3D" id="4.10.410.10">
    <property type="entry name" value="Pancreatic trypsin inhibitor Kunitz domain"/>
    <property type="match status" value="1"/>
</dbReference>
<evidence type="ECO:0000259" key="2">
    <source>
        <dbReference type="PROSITE" id="PS50279"/>
    </source>
</evidence>
<evidence type="ECO:0000313" key="3">
    <source>
        <dbReference type="EMBL" id="RCN41252.1"/>
    </source>
</evidence>
<dbReference type="EMBL" id="JOJR01000244">
    <property type="protein sequence ID" value="RCN41252.1"/>
    <property type="molecule type" value="Genomic_DNA"/>
</dbReference>
<reference evidence="3 4" key="1">
    <citation type="submission" date="2014-10" db="EMBL/GenBank/DDBJ databases">
        <title>Draft genome of the hookworm Ancylostoma caninum.</title>
        <authorList>
            <person name="Mitreva M."/>
        </authorList>
    </citation>
    <scope>NUCLEOTIDE SEQUENCE [LARGE SCALE GENOMIC DNA]</scope>
    <source>
        <strain evidence="3 4">Baltimore</strain>
    </source>
</reference>
<evidence type="ECO:0000256" key="1">
    <source>
        <dbReference type="SAM" id="SignalP"/>
    </source>
</evidence>
<dbReference type="Proteomes" id="UP000252519">
    <property type="component" value="Unassembled WGS sequence"/>
</dbReference>
<dbReference type="CDD" id="cd22593">
    <property type="entry name" value="Kunitz_conkunitzin"/>
    <property type="match status" value="1"/>
</dbReference>
<dbReference type="InterPro" id="IPR028150">
    <property type="entry name" value="Lustrin_cystein"/>
</dbReference>
<feature type="domain" description="BPTI/Kunitz inhibitor" evidence="2">
    <location>
        <begin position="98"/>
        <end position="148"/>
    </location>
</feature>
<keyword evidence="1" id="KW-0732">Signal</keyword>
<dbReference type="STRING" id="29170.A0A368GA56"/>
<dbReference type="AlphaFoldDB" id="A0A368GA56"/>
<proteinExistence type="predicted"/>
<keyword evidence="4" id="KW-1185">Reference proteome</keyword>
<dbReference type="InterPro" id="IPR053014">
    <property type="entry name" value="Cuticle_assoc_divergent"/>
</dbReference>
<dbReference type="PANTHER" id="PTHR46339:SF2">
    <property type="entry name" value="BPTI_KUNITZ INHIBITOR DOMAIN-CONTAINING PROTEIN"/>
    <property type="match status" value="1"/>
</dbReference>
<evidence type="ECO:0000313" key="4">
    <source>
        <dbReference type="Proteomes" id="UP000252519"/>
    </source>
</evidence>
<dbReference type="SUPFAM" id="SSF57362">
    <property type="entry name" value="BPTI-like"/>
    <property type="match status" value="1"/>
</dbReference>
<dbReference type="InterPro" id="IPR002223">
    <property type="entry name" value="Kunitz_BPTI"/>
</dbReference>
<comment type="caution">
    <text evidence="3">The sequence shown here is derived from an EMBL/GenBank/DDBJ whole genome shotgun (WGS) entry which is preliminary data.</text>
</comment>
<name>A0A368GA56_ANCCA</name>
<accession>A0A368GA56</accession>
<sequence length="224" mass="25986">MKLLLFSTLLQLIFAQFYYQQPRIPQRTLMYPVRTNCQYVWCNQNRYRWNYRPTEFINPCPSGRPLVNEFNTPISCNYLNQPNAGCPEEYWCHTVNRCEMRRDTGEGSELVARWYYDKQAKQCRRFLYKGIRGNANNFVTKTQCVDACDTSIVVDRTNPCRIGNPASHRNQSRIVCGPNDSSTCPRNYYCHLGETPETTACCESMTDLCLLALNVGQGKALLKR</sequence>
<dbReference type="PROSITE" id="PS50279">
    <property type="entry name" value="BPTI_KUNITZ_2"/>
    <property type="match status" value="1"/>
</dbReference>
<dbReference type="OrthoDB" id="4473401at2759"/>
<dbReference type="PANTHER" id="PTHR46339">
    <property type="entry name" value="PROTEIN CBG15282-RELATED"/>
    <property type="match status" value="1"/>
</dbReference>
<protein>
    <submittedName>
        <fullName evidence="3">Kunitz/Bovine pancreatic trypsin inhibitor domain protein</fullName>
    </submittedName>
</protein>
<feature type="signal peptide" evidence="1">
    <location>
        <begin position="1"/>
        <end position="15"/>
    </location>
</feature>
<organism evidence="3 4">
    <name type="scientific">Ancylostoma caninum</name>
    <name type="common">Dog hookworm</name>
    <dbReference type="NCBI Taxonomy" id="29170"/>
    <lineage>
        <taxon>Eukaryota</taxon>
        <taxon>Metazoa</taxon>
        <taxon>Ecdysozoa</taxon>
        <taxon>Nematoda</taxon>
        <taxon>Chromadorea</taxon>
        <taxon>Rhabditida</taxon>
        <taxon>Rhabditina</taxon>
        <taxon>Rhabditomorpha</taxon>
        <taxon>Strongyloidea</taxon>
        <taxon>Ancylostomatidae</taxon>
        <taxon>Ancylostomatinae</taxon>
        <taxon>Ancylostoma</taxon>
    </lineage>
</organism>
<dbReference type="InterPro" id="IPR036880">
    <property type="entry name" value="Kunitz_BPTI_sf"/>
</dbReference>
<dbReference type="Pfam" id="PF14625">
    <property type="entry name" value="Lustrin_cystein"/>
    <property type="match status" value="2"/>
</dbReference>
<dbReference type="Pfam" id="PF00014">
    <property type="entry name" value="Kunitz_BPTI"/>
    <property type="match status" value="1"/>
</dbReference>